<evidence type="ECO:0000313" key="6">
    <source>
        <dbReference type="EMBL" id="XBV87203.1"/>
    </source>
</evidence>
<dbReference type="InterPro" id="IPR011013">
    <property type="entry name" value="Gal_mutarotase_sf_dom"/>
</dbReference>
<evidence type="ECO:0000256" key="1">
    <source>
        <dbReference type="ARBA" id="ARBA00009792"/>
    </source>
</evidence>
<dbReference type="AlphaFoldDB" id="A0AAU7UF34"/>
<dbReference type="InterPro" id="IPR015341">
    <property type="entry name" value="Glyco_hydro_38_cen"/>
</dbReference>
<dbReference type="CDD" id="cd10789">
    <property type="entry name" value="GH38N_AMII_ER_cytosolic"/>
    <property type="match status" value="1"/>
</dbReference>
<keyword evidence="3 6" id="KW-0378">Hydrolase</keyword>
<reference evidence="6" key="1">
    <citation type="submission" date="2024-06" db="EMBL/GenBank/DDBJ databases">
        <title>Draft Genome Sequence of Deinococcus sonorensis Type Strain KR-87, a Biofilm Producing Representative of the Genus Deinococcus.</title>
        <authorList>
            <person name="Boren L.S."/>
            <person name="Grosso R.A."/>
            <person name="Hugenberg-Cox A.N."/>
            <person name="Hill J.T.E."/>
            <person name="Albert C.M."/>
            <person name="Tuohy J.M."/>
        </authorList>
    </citation>
    <scope>NUCLEOTIDE SEQUENCE</scope>
    <source>
        <strain evidence="6">KR-87</strain>
        <plasmid evidence="6">pDson02</plasmid>
    </source>
</reference>
<dbReference type="InterPro" id="IPR027291">
    <property type="entry name" value="Glyco_hydro_38_N_sf"/>
</dbReference>
<dbReference type="InterPro" id="IPR011330">
    <property type="entry name" value="Glyco_hydro/deAcase_b/a-brl"/>
</dbReference>
<dbReference type="SUPFAM" id="SSF74650">
    <property type="entry name" value="Galactose mutarotase-like"/>
    <property type="match status" value="1"/>
</dbReference>
<sequence>MTATDPARPVFHMIGNAHIDPVWLWNWQEGFQEIKATYRSALDRLAEHPDFVFTCSSAAHLAWIEANEPEMFEEIRAQVRAGRWALVGGWWVQPDCNLPGGEGFVRQGLYGQRFFQSRFGRVADTGYNPDSFGHAGTLPQILLRSGLTRYTFMRPGPHEQALPSRLFWWQGPDGSRVLTFRIPYEYCTWGKDLEAHVRKCTTEVNGSLQELMCFYGVGNHGGGPTNENLTSIRRMNAEPDLPELRLSDPSRYFDAVERPDLPVWADELQHHAVGCYAAHSGVKAWNRAAELALVRAEKFAALASAVAQLPYPAAELERAWKRVLFNQFHDILAGTSIESAYVDARNEYGEALATAQHITNAAVQRLSWRVSVPERPGTRPYVAFNPHPWPVRVALEHETGGVPADFRLTDEQGQEVAVQRVRSEATVTGWRKRLMWVADLPAFGHRTYTIEPQAAAPLREVEASETHLESAAFRLELDPQTGAIARLLDKHGEAEVFSAPAAAGTVMRDDSDTWSHGVFQYLDEVGRFSDARLEVLERGPVRSSVRSVSRFGASTLTQTYTLYADQPYVEVRVRVDWHERHRLLKLQFPAHLHFPQATCEAPYGVSSRATDGHEQPAQRWIDLSGVYRPSGHIRGLSIISDAKASHHTLDATLGLTVLRSPIIAHHDPYVPVEGGDYRYLDQGEQQFTYWIVPHTGTWREAGLPRLTATLTERPVMLPETYHQGPLQPADSWMTAEPDSVMVTVVKRAEDGQGYVLRLQETHGLKVEARLTLPFLKRELRLPLGPYELSTVYVPDDGGPARTVNLTELERWDSPVTQDTPL</sequence>
<dbReference type="Pfam" id="PF09261">
    <property type="entry name" value="Alpha-mann_mid"/>
    <property type="match status" value="1"/>
</dbReference>
<dbReference type="FunFam" id="1.20.1270.50:FF:000004">
    <property type="entry name" value="alpha-mannosidase 2C1 isoform X1"/>
    <property type="match status" value="1"/>
</dbReference>
<dbReference type="KEGG" id="dsc:ABOD76_21140"/>
<dbReference type="PANTHER" id="PTHR46017:SF1">
    <property type="entry name" value="ALPHA-MANNOSIDASE 2C1"/>
    <property type="match status" value="1"/>
</dbReference>
<keyword evidence="2" id="KW-0479">Metal-binding</keyword>
<dbReference type="EMBL" id="CP158300">
    <property type="protein sequence ID" value="XBV87203.1"/>
    <property type="molecule type" value="Genomic_DNA"/>
</dbReference>
<dbReference type="RefSeq" id="WP_350245353.1">
    <property type="nucleotide sequence ID" value="NZ_CP158300.1"/>
</dbReference>
<dbReference type="SUPFAM" id="SSF88688">
    <property type="entry name" value="Families 57/38 glycoside transferase middle domain"/>
    <property type="match status" value="1"/>
</dbReference>
<dbReference type="InterPro" id="IPR000602">
    <property type="entry name" value="Glyco_hydro_38_N"/>
</dbReference>
<evidence type="ECO:0000256" key="2">
    <source>
        <dbReference type="ARBA" id="ARBA00022723"/>
    </source>
</evidence>
<dbReference type="Gene3D" id="1.20.1270.50">
    <property type="entry name" value="Glycoside hydrolase family 38, central domain"/>
    <property type="match status" value="1"/>
</dbReference>
<dbReference type="SUPFAM" id="SSF88713">
    <property type="entry name" value="Glycoside hydrolase/deacetylase"/>
    <property type="match status" value="1"/>
</dbReference>
<dbReference type="PANTHER" id="PTHR46017">
    <property type="entry name" value="ALPHA-MANNOSIDASE 2C1"/>
    <property type="match status" value="1"/>
</dbReference>
<name>A0AAU7UF34_9DEIO</name>
<dbReference type="InterPro" id="IPR037094">
    <property type="entry name" value="Glyco_hydro_38_cen_sf"/>
</dbReference>
<dbReference type="InterPro" id="IPR011682">
    <property type="entry name" value="Glyco_hydro_38_C"/>
</dbReference>
<dbReference type="InterPro" id="IPR028995">
    <property type="entry name" value="Glyco_hydro_57/38_cen_sf"/>
</dbReference>
<evidence type="ECO:0000256" key="4">
    <source>
        <dbReference type="ARBA" id="ARBA00023295"/>
    </source>
</evidence>
<gene>
    <name evidence="6" type="ORF">ABOD76_21140</name>
</gene>
<proteinExistence type="inferred from homology"/>
<dbReference type="GO" id="GO:0006013">
    <property type="term" value="P:mannose metabolic process"/>
    <property type="evidence" value="ECO:0007669"/>
    <property type="project" value="InterPro"/>
</dbReference>
<comment type="similarity">
    <text evidence="1">Belongs to the glycosyl hydrolase 38 family.</text>
</comment>
<dbReference type="Gene3D" id="3.20.110.10">
    <property type="entry name" value="Glycoside hydrolase 38, N terminal domain"/>
    <property type="match status" value="1"/>
</dbReference>
<accession>A0AAU7UF34</accession>
<dbReference type="Gene3D" id="2.70.98.30">
    <property type="entry name" value="Golgi alpha-mannosidase II, domain 4"/>
    <property type="match status" value="1"/>
</dbReference>
<dbReference type="GO" id="GO:0004559">
    <property type="term" value="F:alpha-mannosidase activity"/>
    <property type="evidence" value="ECO:0007669"/>
    <property type="project" value="InterPro"/>
</dbReference>
<dbReference type="GO" id="GO:0009313">
    <property type="term" value="P:oligosaccharide catabolic process"/>
    <property type="evidence" value="ECO:0007669"/>
    <property type="project" value="TreeGrafter"/>
</dbReference>
<keyword evidence="4" id="KW-0326">Glycosidase</keyword>
<protein>
    <submittedName>
        <fullName evidence="6">Glycoside hydrolase family 38 C-terminal domain-containing protein</fullName>
    </submittedName>
</protein>
<evidence type="ECO:0000256" key="3">
    <source>
        <dbReference type="ARBA" id="ARBA00022801"/>
    </source>
</evidence>
<dbReference type="GO" id="GO:0030246">
    <property type="term" value="F:carbohydrate binding"/>
    <property type="evidence" value="ECO:0007669"/>
    <property type="project" value="InterPro"/>
</dbReference>
<dbReference type="Pfam" id="PF07748">
    <property type="entry name" value="Glyco_hydro_38C"/>
    <property type="match status" value="1"/>
</dbReference>
<organism evidence="6">
    <name type="scientific">Deinococcus sonorensis KR-87</name>
    <dbReference type="NCBI Taxonomy" id="694439"/>
    <lineage>
        <taxon>Bacteria</taxon>
        <taxon>Thermotogati</taxon>
        <taxon>Deinococcota</taxon>
        <taxon>Deinococci</taxon>
        <taxon>Deinococcales</taxon>
        <taxon>Deinococcaceae</taxon>
        <taxon>Deinococcus</taxon>
    </lineage>
</organism>
<evidence type="ECO:0000259" key="5">
    <source>
        <dbReference type="SMART" id="SM00872"/>
    </source>
</evidence>
<dbReference type="GO" id="GO:0046872">
    <property type="term" value="F:metal ion binding"/>
    <property type="evidence" value="ECO:0007669"/>
    <property type="project" value="UniProtKB-KW"/>
</dbReference>
<dbReference type="SMART" id="SM00872">
    <property type="entry name" value="Alpha-mann_mid"/>
    <property type="match status" value="1"/>
</dbReference>
<feature type="domain" description="Glycoside hydrolase family 38 central" evidence="5">
    <location>
        <begin position="269"/>
        <end position="348"/>
    </location>
</feature>
<dbReference type="Pfam" id="PF01074">
    <property type="entry name" value="Glyco_hydro_38N"/>
    <property type="match status" value="1"/>
</dbReference>
<keyword evidence="6" id="KW-0614">Plasmid</keyword>
<geneLocation type="plasmid" evidence="6">
    <name>pDson02</name>
</geneLocation>